<accession>A0A0H3KZZ8</accession>
<dbReference type="NCBIfam" id="TIGR03760">
    <property type="entry name" value="ICE_TraI_Pfluor"/>
    <property type="match status" value="1"/>
</dbReference>
<keyword evidence="4" id="KW-0347">Helicase</keyword>
<dbReference type="Proteomes" id="UP000006690">
    <property type="component" value="Chromosome"/>
</dbReference>
<dbReference type="Gene3D" id="2.40.10.200">
    <property type="entry name" value="STY4665 C-terminal domain-like"/>
    <property type="match status" value="1"/>
</dbReference>
<keyword evidence="4" id="KW-0547">Nucleotide-binding</keyword>
<evidence type="ECO:0000259" key="3">
    <source>
        <dbReference type="Pfam" id="PF07515"/>
    </source>
</evidence>
<organism evidence="4 5">
    <name type="scientific">Pantoea ananatis (strain AJ13355)</name>
    <dbReference type="NCBI Taxonomy" id="932677"/>
    <lineage>
        <taxon>Bacteria</taxon>
        <taxon>Pseudomonadati</taxon>
        <taxon>Pseudomonadota</taxon>
        <taxon>Gammaproteobacteria</taxon>
        <taxon>Enterobacterales</taxon>
        <taxon>Erwiniaceae</taxon>
        <taxon>Pantoea</taxon>
    </lineage>
</organism>
<dbReference type="InterPro" id="IPR011119">
    <property type="entry name" value="Unchr_helicase_relaxase_TraI"/>
</dbReference>
<dbReference type="EMBL" id="AP012032">
    <property type="protein sequence ID" value="BAK12618.1"/>
    <property type="molecule type" value="Genomic_DNA"/>
</dbReference>
<dbReference type="PATRIC" id="fig|932677.3.peg.2963"/>
<evidence type="ECO:0000256" key="1">
    <source>
        <dbReference type="SAM" id="MobiDB-lite"/>
    </source>
</evidence>
<feature type="region of interest" description="Disordered" evidence="1">
    <location>
        <begin position="322"/>
        <end position="347"/>
    </location>
</feature>
<gene>
    <name evidence="4" type="ordered locus">PAJ_2538</name>
</gene>
<dbReference type="Pfam" id="PF07515">
    <property type="entry name" value="TraI_2_C"/>
    <property type="match status" value="1"/>
</dbReference>
<dbReference type="InterPro" id="IPR036390">
    <property type="entry name" value="WH_DNA-bd_sf"/>
</dbReference>
<dbReference type="eggNOG" id="COG3481">
    <property type="taxonomic scope" value="Bacteria"/>
</dbReference>
<dbReference type="Gene3D" id="1.10.3210.40">
    <property type="match status" value="1"/>
</dbReference>
<feature type="domain" description="Putative conjugal transfer nickase/helicase TraI C-terminal" evidence="3">
    <location>
        <begin position="395"/>
        <end position="500"/>
    </location>
</feature>
<dbReference type="OrthoDB" id="6190309at2"/>
<evidence type="ECO:0000313" key="4">
    <source>
        <dbReference type="EMBL" id="BAK12618.1"/>
    </source>
</evidence>
<dbReference type="HOGENOM" id="CLU_023668_2_0_6"/>
<dbReference type="GO" id="GO:0004386">
    <property type="term" value="F:helicase activity"/>
    <property type="evidence" value="ECO:0007669"/>
    <property type="project" value="UniProtKB-KW"/>
</dbReference>
<feature type="compositionally biased region" description="Basic and acidic residues" evidence="1">
    <location>
        <begin position="377"/>
        <end position="389"/>
    </location>
</feature>
<evidence type="ECO:0000259" key="2">
    <source>
        <dbReference type="Pfam" id="PF07514"/>
    </source>
</evidence>
<protein>
    <submittedName>
        <fullName evidence="4">Helicase/relaxase</fullName>
    </submittedName>
</protein>
<reference evidence="5" key="1">
    <citation type="journal article" date="2012" name="Appl. Microbiol. Biotechnol.">
        <title>The complete genome sequence of Pantoea ananatis AJ13355, an organism with great biotechnological potential.</title>
        <authorList>
            <person name="Hara Y."/>
            <person name="Kadotani N."/>
            <person name="Izui H."/>
            <person name="Katashkina J.I."/>
            <person name="Kuvaeva T.M."/>
            <person name="Andreeva I.G."/>
            <person name="Golubeva L.I."/>
            <person name="Malko D.B."/>
            <person name="Makeev V.J."/>
            <person name="Mashko S.V."/>
            <person name="Kozlov Y.I."/>
        </authorList>
    </citation>
    <scope>NUCLEOTIDE SEQUENCE [LARGE SCALE GENOMIC DNA]</scope>
    <source>
        <strain evidence="5">AJ13355</strain>
    </source>
</reference>
<keyword evidence="4" id="KW-0067">ATP-binding</keyword>
<dbReference type="InterPro" id="IPR036388">
    <property type="entry name" value="WH-like_DNA-bd_sf"/>
</dbReference>
<dbReference type="SUPFAM" id="SSF46785">
    <property type="entry name" value="Winged helix' DNA-binding domain"/>
    <property type="match status" value="1"/>
</dbReference>
<sequence length="517" mass="56593">MERVMKWLTGRGNNRHSGQPADTVVREVAFRPVLEGSTLLQTEERRRFVRMLADNSPLSQSVTDAWWLKPAQTMLERVQDCPAAWKGAYSSPGGFGDLSLGVAVRAVRLVRGMMLPPGATPEEQSAQAPGWVCAVFWAGLFHHLPWLTQVEGATQSGKIWYPGLHTPDGPWRVRPVKTARVPALTGQYMAAKLLPETGMLWLHQWPEASRCLLQFLSGERAGAGVLYSIIMQAREGAGLETGGLSDITGSSSVNPTTVMQLADNAPKLADNAPVLLSSHIISVNVSEPIKSEAAAYTFTQAAGEEAAPGTETPELPVLSSALQSALSGREATEYGSDSENEKEDSEIKQEVDLLSVLDLMAKGEAPVLSAVQAAESTKQEQTEDGKPAGDSDPSEGTVFLDWLRESVEAGKITVNESDSLLHMLSGFIFMISPDVFFRFISSQPENKYEKNKLQKNFESLGLHHSRNGKGLYSYHKYDLPDKRGQFTKLSGYMIKSDIILKKGNCLSDSKWLFPKKE</sequence>
<proteinExistence type="predicted"/>
<dbReference type="InterPro" id="IPR011093">
    <property type="entry name" value="TraI_2_C"/>
</dbReference>
<dbReference type="Gene3D" id="1.10.10.10">
    <property type="entry name" value="Winged helix-like DNA-binding domain superfamily/Winged helix DNA-binding domain"/>
    <property type="match status" value="1"/>
</dbReference>
<dbReference type="KEGG" id="paj:PAJ_2538"/>
<feature type="domain" description="Uncharacterised" evidence="2">
    <location>
        <begin position="35"/>
        <end position="235"/>
    </location>
</feature>
<keyword evidence="4" id="KW-0378">Hydrolase</keyword>
<dbReference type="AlphaFoldDB" id="A0A0H3KZZ8"/>
<dbReference type="InterPro" id="IPR022391">
    <property type="entry name" value="ICE_relaxase_PFGI-1"/>
</dbReference>
<evidence type="ECO:0000313" key="5">
    <source>
        <dbReference type="Proteomes" id="UP000006690"/>
    </source>
</evidence>
<dbReference type="Pfam" id="PF07514">
    <property type="entry name" value="TraI_2"/>
    <property type="match status" value="1"/>
</dbReference>
<name>A0A0H3KZZ8_PANAA</name>
<feature type="region of interest" description="Disordered" evidence="1">
    <location>
        <begin position="373"/>
        <end position="395"/>
    </location>
</feature>